<name>A0A5B7EHR3_PORTR</name>
<protein>
    <submittedName>
        <fullName evidence="3">Uncharacterized protein</fullName>
    </submittedName>
</protein>
<dbReference type="AlphaFoldDB" id="A0A5B7EHR3"/>
<evidence type="ECO:0000313" key="3">
    <source>
        <dbReference type="EMBL" id="MPC32769.1"/>
    </source>
</evidence>
<reference evidence="3 4" key="1">
    <citation type="submission" date="2019-05" db="EMBL/GenBank/DDBJ databases">
        <title>Another draft genome of Portunus trituberculatus and its Hox gene families provides insights of decapod evolution.</title>
        <authorList>
            <person name="Jeong J.-H."/>
            <person name="Song I."/>
            <person name="Kim S."/>
            <person name="Choi T."/>
            <person name="Kim D."/>
            <person name="Ryu S."/>
            <person name="Kim W."/>
        </authorList>
    </citation>
    <scope>NUCLEOTIDE SEQUENCE [LARGE SCALE GENOMIC DNA]</scope>
    <source>
        <tissue evidence="3">Muscle</tissue>
    </source>
</reference>
<keyword evidence="2" id="KW-0812">Transmembrane</keyword>
<dbReference type="EMBL" id="VSRR010002690">
    <property type="protein sequence ID" value="MPC32769.1"/>
    <property type="molecule type" value="Genomic_DNA"/>
</dbReference>
<feature type="transmembrane region" description="Helical" evidence="2">
    <location>
        <begin position="48"/>
        <end position="69"/>
    </location>
</feature>
<keyword evidence="2" id="KW-1133">Transmembrane helix</keyword>
<comment type="caution">
    <text evidence="3">The sequence shown here is derived from an EMBL/GenBank/DDBJ whole genome shotgun (WGS) entry which is preliminary data.</text>
</comment>
<gene>
    <name evidence="3" type="ORF">E2C01_026097</name>
</gene>
<dbReference type="Proteomes" id="UP000324222">
    <property type="component" value="Unassembled WGS sequence"/>
</dbReference>
<keyword evidence="4" id="KW-1185">Reference proteome</keyword>
<proteinExistence type="predicted"/>
<feature type="region of interest" description="Disordered" evidence="1">
    <location>
        <begin position="1"/>
        <end position="22"/>
    </location>
</feature>
<evidence type="ECO:0000256" key="1">
    <source>
        <dbReference type="SAM" id="MobiDB-lite"/>
    </source>
</evidence>
<evidence type="ECO:0000313" key="4">
    <source>
        <dbReference type="Proteomes" id="UP000324222"/>
    </source>
</evidence>
<feature type="compositionally biased region" description="Polar residues" evidence="1">
    <location>
        <begin position="9"/>
        <end position="22"/>
    </location>
</feature>
<accession>A0A5B7EHR3</accession>
<keyword evidence="2" id="KW-0472">Membrane</keyword>
<organism evidence="3 4">
    <name type="scientific">Portunus trituberculatus</name>
    <name type="common">Swimming crab</name>
    <name type="synonym">Neptunus trituberculatus</name>
    <dbReference type="NCBI Taxonomy" id="210409"/>
    <lineage>
        <taxon>Eukaryota</taxon>
        <taxon>Metazoa</taxon>
        <taxon>Ecdysozoa</taxon>
        <taxon>Arthropoda</taxon>
        <taxon>Crustacea</taxon>
        <taxon>Multicrustacea</taxon>
        <taxon>Malacostraca</taxon>
        <taxon>Eumalacostraca</taxon>
        <taxon>Eucarida</taxon>
        <taxon>Decapoda</taxon>
        <taxon>Pleocyemata</taxon>
        <taxon>Brachyura</taxon>
        <taxon>Eubrachyura</taxon>
        <taxon>Portunoidea</taxon>
        <taxon>Portunidae</taxon>
        <taxon>Portuninae</taxon>
        <taxon>Portunus</taxon>
    </lineage>
</organism>
<sequence length="90" mass="10240">MLRQRRQKSQATPPGSPASPSKRSVCAMIFSFLRSYLCPAEVGSMRFVLLYVNFIYAVLLIAVVIYIGLKYRQTTPPPATEIDFFYDPMN</sequence>
<evidence type="ECO:0000256" key="2">
    <source>
        <dbReference type="SAM" id="Phobius"/>
    </source>
</evidence>